<gene>
    <name evidence="2" type="ORF">UY23_C0001G0282</name>
</gene>
<protein>
    <submittedName>
        <fullName evidence="2">Uncharacterized protein</fullName>
    </submittedName>
</protein>
<evidence type="ECO:0000256" key="1">
    <source>
        <dbReference type="SAM" id="Phobius"/>
    </source>
</evidence>
<keyword evidence="1" id="KW-0812">Transmembrane</keyword>
<feature type="transmembrane region" description="Helical" evidence="1">
    <location>
        <begin position="12"/>
        <end position="35"/>
    </location>
</feature>
<reference evidence="2 3" key="1">
    <citation type="journal article" date="2015" name="Nature">
        <title>rRNA introns, odd ribosomes, and small enigmatic genomes across a large radiation of phyla.</title>
        <authorList>
            <person name="Brown C.T."/>
            <person name="Hug L.A."/>
            <person name="Thomas B.C."/>
            <person name="Sharon I."/>
            <person name="Castelle C.J."/>
            <person name="Singh A."/>
            <person name="Wilkins M.J."/>
            <person name="Williams K.H."/>
            <person name="Banfield J.F."/>
        </authorList>
    </citation>
    <scope>NUCLEOTIDE SEQUENCE [LARGE SCALE GENOMIC DNA]</scope>
</reference>
<evidence type="ECO:0000313" key="3">
    <source>
        <dbReference type="Proteomes" id="UP000034956"/>
    </source>
</evidence>
<keyword evidence="1" id="KW-1133">Transmembrane helix</keyword>
<evidence type="ECO:0000313" key="2">
    <source>
        <dbReference type="EMBL" id="KKU91676.1"/>
    </source>
</evidence>
<proteinExistence type="predicted"/>
<comment type="caution">
    <text evidence="2">The sequence shown here is derived from an EMBL/GenBank/DDBJ whole genome shotgun (WGS) entry which is preliminary data.</text>
</comment>
<organism evidence="2 3">
    <name type="scientific">Candidatus Jorgensenbacteria bacterium GW2011_GWA1_48_11</name>
    <dbReference type="NCBI Taxonomy" id="1618660"/>
    <lineage>
        <taxon>Bacteria</taxon>
        <taxon>Candidatus Joergenseniibacteriota</taxon>
    </lineage>
</organism>
<dbReference type="Proteomes" id="UP000034956">
    <property type="component" value="Unassembled WGS sequence"/>
</dbReference>
<sequence length="96" mass="10831">MAIEFEEEKKPVNWVAILTVIVIVAVLFFGSYYLFFKQPQLIEVVAPKSLQTIGSLSKLSFDPSTVVNDPTRKLLRQYGTNVQPVTPGRSNPFQPF</sequence>
<name>A0A0G1UBZ3_9BACT</name>
<dbReference type="AlphaFoldDB" id="A0A0G1UBZ3"/>
<accession>A0A0G1UBZ3</accession>
<keyword evidence="1" id="KW-0472">Membrane</keyword>
<dbReference type="EMBL" id="LCPF01000001">
    <property type="protein sequence ID" value="KKU91676.1"/>
    <property type="molecule type" value="Genomic_DNA"/>
</dbReference>